<protein>
    <recommendedName>
        <fullName evidence="5">CxC5 like cysteine cluster associated with KDZ domain-containing protein</fullName>
    </recommendedName>
</protein>
<organism evidence="2 4">
    <name type="scientific">Adineta ricciae</name>
    <name type="common">Rotifer</name>
    <dbReference type="NCBI Taxonomy" id="249248"/>
    <lineage>
        <taxon>Eukaryota</taxon>
        <taxon>Metazoa</taxon>
        <taxon>Spiralia</taxon>
        <taxon>Gnathifera</taxon>
        <taxon>Rotifera</taxon>
        <taxon>Eurotatoria</taxon>
        <taxon>Bdelloidea</taxon>
        <taxon>Adinetida</taxon>
        <taxon>Adinetidae</taxon>
        <taxon>Adineta</taxon>
    </lineage>
</organism>
<evidence type="ECO:0008006" key="5">
    <source>
        <dbReference type="Google" id="ProtNLM"/>
    </source>
</evidence>
<name>A0A814UXX3_ADIRI</name>
<reference evidence="2" key="1">
    <citation type="submission" date="2021-02" db="EMBL/GenBank/DDBJ databases">
        <authorList>
            <person name="Nowell W R."/>
        </authorList>
    </citation>
    <scope>NUCLEOTIDE SEQUENCE</scope>
</reference>
<dbReference type="Proteomes" id="UP000663828">
    <property type="component" value="Unassembled WGS sequence"/>
</dbReference>
<comment type="caution">
    <text evidence="2">The sequence shown here is derived from an EMBL/GenBank/DDBJ whole genome shotgun (WGS) entry which is preliminary data.</text>
</comment>
<feature type="region of interest" description="Disordered" evidence="1">
    <location>
        <begin position="643"/>
        <end position="665"/>
    </location>
</feature>
<sequence length="665" mass="77177">MLSMNVIFERLQLAFPNEAKRSFKAALIIINAAHFIPASYIRPLPPPCTSEERLDFISFFLNKETGIEYTCNEVLIAHNVLMGNHNTRVELTFDCNIEKMNQYLDEYKNIQPQSGFAKSFTLISLLPYRTTCALCYEQLKTIFHGAGNIIYCTKIQPCLLYKADCHRCHRSYRVSSIYSIDRKETLITSDSQKADYIHYSGSLVFAKEFLIAFSSQLIDNYVTFEGFASATAKMFRRLCPDIVDIVTIDTLARNLQSVWLYYELTNFIFMTSKLKEISYPYAIAESRTKVKYNQSSRAIFIERNLNWIYHIFTVFWSNHEDIFGSCKCGYCSRVIILDGHQKPRRLVCKYDNVTSLINIDELGPLNKGCPYMPRRRQSDKRESNDGGYYYCDHHRMKYTEEQSMNSKFSDEELGNYLSYLKKLDQEESQCNVGRNDIEERFETKKRSMGFIASFLNCGIIIGFSDSVNHEGPRKITDHLLTMLKLGAKIPSLLVYDAACQLYKFWQYRFNGEYLQKTKYTQQLMEMKLVTDRFHNTVHKGKLCKTIFNPDSEENKIDFVGINTSLAEQTFSYLTNFKLALRSFAYPTSALLTILLFHLKNCDKLNEDPAQIGLIIGTNLENKIEDQSMHQTYCVFETLLLEESNKDDNPDDDDYVDLSDHDDNND</sequence>
<gene>
    <name evidence="3" type="ORF">EDS130_LOCUS36791</name>
    <name evidence="2" type="ORF">XAT740_LOCUS22645</name>
</gene>
<accession>A0A814UXX3</accession>
<dbReference type="EMBL" id="CAJNOR010001676">
    <property type="protein sequence ID" value="CAF1182269.1"/>
    <property type="molecule type" value="Genomic_DNA"/>
</dbReference>
<keyword evidence="4" id="KW-1185">Reference proteome</keyword>
<evidence type="ECO:0000313" key="4">
    <source>
        <dbReference type="Proteomes" id="UP000663828"/>
    </source>
</evidence>
<proteinExistence type="predicted"/>
<evidence type="ECO:0000313" key="3">
    <source>
        <dbReference type="EMBL" id="CAF1411884.1"/>
    </source>
</evidence>
<evidence type="ECO:0000313" key="2">
    <source>
        <dbReference type="EMBL" id="CAF1182269.1"/>
    </source>
</evidence>
<dbReference type="OrthoDB" id="9982111at2759"/>
<dbReference type="Proteomes" id="UP000663852">
    <property type="component" value="Unassembled WGS sequence"/>
</dbReference>
<evidence type="ECO:0000256" key="1">
    <source>
        <dbReference type="SAM" id="MobiDB-lite"/>
    </source>
</evidence>
<dbReference type="EMBL" id="CAJNOJ010000348">
    <property type="protein sequence ID" value="CAF1411884.1"/>
    <property type="molecule type" value="Genomic_DNA"/>
</dbReference>
<dbReference type="AlphaFoldDB" id="A0A814UXX3"/>